<dbReference type="Proteomes" id="UP000070612">
    <property type="component" value="Unassembled WGS sequence"/>
</dbReference>
<evidence type="ECO:0000256" key="1">
    <source>
        <dbReference type="ARBA" id="ARBA00023125"/>
    </source>
</evidence>
<dbReference type="Gene3D" id="1.10.357.10">
    <property type="entry name" value="Tetracycline Repressor, domain 2"/>
    <property type="match status" value="1"/>
</dbReference>
<sequence length="206" mass="22139">MPRPRVYDPDVVLDAAESLAVASGPAAVTVRAISDAVGLSNGALYHTFGSRAGLLARTWLRGGRRFLDVQRELVADARPGLDAIAAAAQAPVTFAERCPDSAALLLRMRRDDVLGPDTPGEYAAEIAELEKLLVELMIQLASDAWGRRDRAAVDAVTTCIVDLPTAILLHRNRLADPTARRHLRAAVDAVLAVGPAPQKPREREQQ</sequence>
<accession>A0A132PI64</accession>
<dbReference type="PANTHER" id="PTHR30055:SF148">
    <property type="entry name" value="TETR-FAMILY TRANSCRIPTIONAL REGULATOR"/>
    <property type="match status" value="1"/>
</dbReference>
<dbReference type="EMBL" id="LGTW01000018">
    <property type="protein sequence ID" value="KWX21692.1"/>
    <property type="molecule type" value="Genomic_DNA"/>
</dbReference>
<dbReference type="AlphaFoldDB" id="A0A132PI64"/>
<keyword evidence="5" id="KW-1185">Reference proteome</keyword>
<dbReference type="InterPro" id="IPR009057">
    <property type="entry name" value="Homeodomain-like_sf"/>
</dbReference>
<evidence type="ECO:0000256" key="2">
    <source>
        <dbReference type="PROSITE-ProRule" id="PRU00335"/>
    </source>
</evidence>
<dbReference type="SUPFAM" id="SSF46689">
    <property type="entry name" value="Homeodomain-like"/>
    <property type="match status" value="1"/>
</dbReference>
<dbReference type="Pfam" id="PF00440">
    <property type="entry name" value="TetR_N"/>
    <property type="match status" value="1"/>
</dbReference>
<dbReference type="STRING" id="59750.AWC31_23520"/>
<proteinExistence type="predicted"/>
<comment type="caution">
    <text evidence="4">The sequence shown here is derived from an EMBL/GenBank/DDBJ whole genome shotgun (WGS) entry which is preliminary data.</text>
</comment>
<organism evidence="4 5">
    <name type="scientific">Mycolicibacterium wolinskyi</name>
    <dbReference type="NCBI Taxonomy" id="59750"/>
    <lineage>
        <taxon>Bacteria</taxon>
        <taxon>Bacillati</taxon>
        <taxon>Actinomycetota</taxon>
        <taxon>Actinomycetes</taxon>
        <taxon>Mycobacteriales</taxon>
        <taxon>Mycobacteriaceae</taxon>
        <taxon>Mycolicibacterium</taxon>
    </lineage>
</organism>
<dbReference type="PATRIC" id="fig|59750.3.peg.2281"/>
<dbReference type="GO" id="GO:0000976">
    <property type="term" value="F:transcription cis-regulatory region binding"/>
    <property type="evidence" value="ECO:0007669"/>
    <property type="project" value="TreeGrafter"/>
</dbReference>
<dbReference type="PRINTS" id="PR00455">
    <property type="entry name" value="HTHTETR"/>
</dbReference>
<dbReference type="PANTHER" id="PTHR30055">
    <property type="entry name" value="HTH-TYPE TRANSCRIPTIONAL REGULATOR RUTR"/>
    <property type="match status" value="1"/>
</dbReference>
<dbReference type="GO" id="GO:0003700">
    <property type="term" value="F:DNA-binding transcription factor activity"/>
    <property type="evidence" value="ECO:0007669"/>
    <property type="project" value="TreeGrafter"/>
</dbReference>
<evidence type="ECO:0000259" key="3">
    <source>
        <dbReference type="PROSITE" id="PS50977"/>
    </source>
</evidence>
<evidence type="ECO:0000313" key="4">
    <source>
        <dbReference type="EMBL" id="KWX21692.1"/>
    </source>
</evidence>
<protein>
    <submittedName>
        <fullName evidence="4">TetR family transcriptional regulator</fullName>
    </submittedName>
</protein>
<evidence type="ECO:0000313" key="5">
    <source>
        <dbReference type="Proteomes" id="UP000070612"/>
    </source>
</evidence>
<keyword evidence="1 2" id="KW-0238">DNA-binding</keyword>
<dbReference type="InterPro" id="IPR050109">
    <property type="entry name" value="HTH-type_TetR-like_transc_reg"/>
</dbReference>
<feature type="domain" description="HTH tetR-type" evidence="3">
    <location>
        <begin position="6"/>
        <end position="66"/>
    </location>
</feature>
<feature type="DNA-binding region" description="H-T-H motif" evidence="2">
    <location>
        <begin position="29"/>
        <end position="48"/>
    </location>
</feature>
<dbReference type="InterPro" id="IPR001647">
    <property type="entry name" value="HTH_TetR"/>
</dbReference>
<dbReference type="RefSeq" id="WP_067853819.1">
    <property type="nucleotide sequence ID" value="NZ_LGTW01000018.1"/>
</dbReference>
<dbReference type="PROSITE" id="PS50977">
    <property type="entry name" value="HTH_TETR_2"/>
    <property type="match status" value="1"/>
</dbReference>
<gene>
    <name evidence="4" type="ORF">AFM11_24600</name>
</gene>
<name>A0A132PI64_9MYCO</name>
<reference evidence="4 5" key="1">
    <citation type="submission" date="2015-07" db="EMBL/GenBank/DDBJ databases">
        <title>A draft genome sequence of Mycobacterium wolinskyi.</title>
        <authorList>
            <person name="de Man T.J."/>
            <person name="Perry K.A."/>
            <person name="Coulliette A.D."/>
            <person name="Jensen B."/>
            <person name="Toney N.C."/>
            <person name="Limbago B.M."/>
            <person name="Noble-Wang J."/>
        </authorList>
    </citation>
    <scope>NUCLEOTIDE SEQUENCE [LARGE SCALE GENOMIC DNA]</scope>
    <source>
        <strain evidence="4 5">CDC_01</strain>
    </source>
</reference>